<keyword evidence="3" id="KW-1185">Reference proteome</keyword>
<dbReference type="Pfam" id="PF00881">
    <property type="entry name" value="Nitroreductase"/>
    <property type="match status" value="1"/>
</dbReference>
<dbReference type="Gene3D" id="3.40.109.10">
    <property type="entry name" value="NADH Oxidase"/>
    <property type="match status" value="1"/>
</dbReference>
<evidence type="ECO:0000259" key="1">
    <source>
        <dbReference type="Pfam" id="PF00881"/>
    </source>
</evidence>
<evidence type="ECO:0000313" key="2">
    <source>
        <dbReference type="EMBL" id="GAC44502.1"/>
    </source>
</evidence>
<dbReference type="AlphaFoldDB" id="M9LDL8"/>
<proteinExistence type="predicted"/>
<dbReference type="InterPro" id="IPR029479">
    <property type="entry name" value="Nitroreductase"/>
</dbReference>
<reference evidence="2 3" key="1">
    <citation type="submission" date="2012-10" db="EMBL/GenBank/DDBJ databases">
        <title>Draft Genome Sequence of Paenibacillus popilliae ATCC 14706T.</title>
        <authorList>
            <person name="Iiyama K."/>
            <person name="Mori K."/>
            <person name="Mon H."/>
            <person name="Chieda Y."/>
            <person name="Lee J.M."/>
            <person name="Kusakabe T."/>
            <person name="Tashiro K."/>
            <person name="Asano S."/>
            <person name="Yasunaga-Aoki C."/>
            <person name="Shimizu S."/>
        </authorList>
    </citation>
    <scope>NUCLEOTIDE SEQUENCE [LARGE SCALE GENOMIC DNA]</scope>
    <source>
        <strain evidence="2 3">ATCC 14706</strain>
    </source>
</reference>
<dbReference type="InterPro" id="IPR000415">
    <property type="entry name" value="Nitroreductase-like"/>
</dbReference>
<comment type="caution">
    <text evidence="2">The sequence shown here is derived from an EMBL/GenBank/DDBJ whole genome shotgun (WGS) entry which is preliminary data.</text>
</comment>
<dbReference type="EMBL" id="BALG01000526">
    <property type="protein sequence ID" value="GAC44502.1"/>
    <property type="molecule type" value="Genomic_DNA"/>
</dbReference>
<feature type="domain" description="Nitroreductase" evidence="1">
    <location>
        <begin position="36"/>
        <end position="121"/>
    </location>
</feature>
<dbReference type="OrthoDB" id="3723182at2"/>
<sequence>MKTIEKATKLITHASVKITFEDNSWYIHNLLSKKTMKTSYPTCMIIISVNYTRKQWRYRHERELRNTYITSAQICQKFLLAATKNNLFCNVTPANRDRKIIQLLSLDHLQEQVLYTINVGYQTGGERR</sequence>
<dbReference type="RefSeq" id="WP_006288349.1">
    <property type="nucleotide sequence ID" value="NZ_BALG01000526.1"/>
</dbReference>
<organism evidence="2 3">
    <name type="scientific">Paenibacillus popilliae ATCC 14706</name>
    <dbReference type="NCBI Taxonomy" id="1212764"/>
    <lineage>
        <taxon>Bacteria</taxon>
        <taxon>Bacillati</taxon>
        <taxon>Bacillota</taxon>
        <taxon>Bacilli</taxon>
        <taxon>Bacillales</taxon>
        <taxon>Paenibacillaceae</taxon>
        <taxon>Paenibacillus</taxon>
    </lineage>
</organism>
<dbReference type="GO" id="GO:0016491">
    <property type="term" value="F:oxidoreductase activity"/>
    <property type="evidence" value="ECO:0007669"/>
    <property type="project" value="InterPro"/>
</dbReference>
<gene>
    <name evidence="2" type="ORF">PPOP_3908</name>
</gene>
<name>M9LDL8_PAEPP</name>
<accession>M9LDL8</accession>
<dbReference type="Proteomes" id="UP000029453">
    <property type="component" value="Unassembled WGS sequence"/>
</dbReference>
<evidence type="ECO:0000313" key="3">
    <source>
        <dbReference type="Proteomes" id="UP000029453"/>
    </source>
</evidence>
<protein>
    <submittedName>
        <fullName evidence="2">Nitroreductase</fullName>
    </submittedName>
</protein>